<sequence length="25" mass="2893">MKVLKHLNAGIRPKILAWQALQCLF</sequence>
<protein>
    <submittedName>
        <fullName evidence="1">Uncharacterized protein</fullName>
    </submittedName>
</protein>
<accession>A0A2P2KWY8</accession>
<dbReference type="EMBL" id="GGEC01029757">
    <property type="protein sequence ID" value="MBX10241.1"/>
    <property type="molecule type" value="Transcribed_RNA"/>
</dbReference>
<evidence type="ECO:0000313" key="1">
    <source>
        <dbReference type="EMBL" id="MBX10241.1"/>
    </source>
</evidence>
<dbReference type="AlphaFoldDB" id="A0A2P2KWY8"/>
<dbReference type="EMBL" id="GGEC01029759">
    <property type="protein sequence ID" value="MBX10243.1"/>
    <property type="molecule type" value="Transcribed_RNA"/>
</dbReference>
<name>A0A2P2KWY8_RHIMU</name>
<reference evidence="1" key="1">
    <citation type="submission" date="2018-02" db="EMBL/GenBank/DDBJ databases">
        <title>Rhizophora mucronata_Transcriptome.</title>
        <authorList>
            <person name="Meera S.P."/>
            <person name="Sreeshan A."/>
            <person name="Augustine A."/>
        </authorList>
    </citation>
    <scope>NUCLEOTIDE SEQUENCE</scope>
    <source>
        <tissue evidence="1">Leaf</tissue>
    </source>
</reference>
<proteinExistence type="predicted"/>
<organism evidence="1">
    <name type="scientific">Rhizophora mucronata</name>
    <name type="common">Asiatic mangrove</name>
    <dbReference type="NCBI Taxonomy" id="61149"/>
    <lineage>
        <taxon>Eukaryota</taxon>
        <taxon>Viridiplantae</taxon>
        <taxon>Streptophyta</taxon>
        <taxon>Embryophyta</taxon>
        <taxon>Tracheophyta</taxon>
        <taxon>Spermatophyta</taxon>
        <taxon>Magnoliopsida</taxon>
        <taxon>eudicotyledons</taxon>
        <taxon>Gunneridae</taxon>
        <taxon>Pentapetalae</taxon>
        <taxon>rosids</taxon>
        <taxon>fabids</taxon>
        <taxon>Malpighiales</taxon>
        <taxon>Rhizophoraceae</taxon>
        <taxon>Rhizophora</taxon>
    </lineage>
</organism>